<dbReference type="CDD" id="cd02238">
    <property type="entry name" value="cupin_KdgF"/>
    <property type="match status" value="1"/>
</dbReference>
<dbReference type="InterPro" id="IPR013096">
    <property type="entry name" value="Cupin_2"/>
</dbReference>
<organism evidence="3 4">
    <name type="scientific">Natronococcus amylolyticus DSM 10524</name>
    <dbReference type="NCBI Taxonomy" id="1227497"/>
    <lineage>
        <taxon>Archaea</taxon>
        <taxon>Methanobacteriati</taxon>
        <taxon>Methanobacteriota</taxon>
        <taxon>Stenosarchaea group</taxon>
        <taxon>Halobacteria</taxon>
        <taxon>Halobacteriales</taxon>
        <taxon>Natrialbaceae</taxon>
        <taxon>Natronococcus</taxon>
    </lineage>
</organism>
<evidence type="ECO:0000313" key="4">
    <source>
        <dbReference type="Proteomes" id="UP000011688"/>
    </source>
</evidence>
<dbReference type="InterPro" id="IPR011051">
    <property type="entry name" value="RmlC_Cupin_sf"/>
</dbReference>
<evidence type="ECO:0000256" key="1">
    <source>
        <dbReference type="SAM" id="MobiDB-lite"/>
    </source>
</evidence>
<dbReference type="SUPFAM" id="SSF51182">
    <property type="entry name" value="RmlC-like cupins"/>
    <property type="match status" value="1"/>
</dbReference>
<accession>L9X3N7</accession>
<evidence type="ECO:0000259" key="2">
    <source>
        <dbReference type="Pfam" id="PF07883"/>
    </source>
</evidence>
<dbReference type="Pfam" id="PF07883">
    <property type="entry name" value="Cupin_2"/>
    <property type="match status" value="1"/>
</dbReference>
<dbReference type="EMBL" id="AOIB01000028">
    <property type="protein sequence ID" value="ELY56061.1"/>
    <property type="molecule type" value="Genomic_DNA"/>
</dbReference>
<feature type="compositionally biased region" description="Basic and acidic residues" evidence="1">
    <location>
        <begin position="104"/>
        <end position="113"/>
    </location>
</feature>
<proteinExistence type="predicted"/>
<keyword evidence="4" id="KW-1185">Reference proteome</keyword>
<dbReference type="OrthoDB" id="114121at2157"/>
<name>L9X3N7_9EURY</name>
<dbReference type="RefSeq" id="WP_005557275.1">
    <property type="nucleotide sequence ID" value="NZ_AOIB01000028.1"/>
</dbReference>
<dbReference type="STRING" id="1227497.C491_13967"/>
<dbReference type="eggNOG" id="arCOG02999">
    <property type="taxonomic scope" value="Archaea"/>
</dbReference>
<dbReference type="Gene3D" id="2.60.120.10">
    <property type="entry name" value="Jelly Rolls"/>
    <property type="match status" value="1"/>
</dbReference>
<dbReference type="Proteomes" id="UP000011688">
    <property type="component" value="Unassembled WGS sequence"/>
</dbReference>
<reference evidence="3 4" key="1">
    <citation type="journal article" date="2014" name="PLoS Genet.">
        <title>Phylogenetically driven sequencing of extremely halophilic archaea reveals strategies for static and dynamic osmo-response.</title>
        <authorList>
            <person name="Becker E.A."/>
            <person name="Seitzer P.M."/>
            <person name="Tritt A."/>
            <person name="Larsen D."/>
            <person name="Krusor M."/>
            <person name="Yao A.I."/>
            <person name="Wu D."/>
            <person name="Madern D."/>
            <person name="Eisen J.A."/>
            <person name="Darling A.E."/>
            <person name="Facciotti M.T."/>
        </authorList>
    </citation>
    <scope>NUCLEOTIDE SEQUENCE [LARGE SCALE GENOMIC DNA]</scope>
    <source>
        <strain evidence="3 4">DSM 10524</strain>
    </source>
</reference>
<dbReference type="PANTHER" id="PTHR40112:SF1">
    <property type="entry name" value="H2HPP ISOMERASE"/>
    <property type="match status" value="1"/>
</dbReference>
<feature type="region of interest" description="Disordered" evidence="1">
    <location>
        <begin position="83"/>
        <end position="113"/>
    </location>
</feature>
<dbReference type="InterPro" id="IPR052535">
    <property type="entry name" value="Bacilysin_H2HPP_isomerase"/>
</dbReference>
<feature type="domain" description="Cupin type-2" evidence="2">
    <location>
        <begin position="33"/>
        <end position="96"/>
    </location>
</feature>
<gene>
    <name evidence="3" type="ORF">C491_13967</name>
</gene>
<dbReference type="AlphaFoldDB" id="L9X3N7"/>
<comment type="caution">
    <text evidence="3">The sequence shown here is derived from an EMBL/GenBank/DDBJ whole genome shotgun (WGS) entry which is preliminary data.</text>
</comment>
<evidence type="ECO:0000313" key="3">
    <source>
        <dbReference type="EMBL" id="ELY56061.1"/>
    </source>
</evidence>
<dbReference type="PANTHER" id="PTHR40112">
    <property type="entry name" value="H2HPP ISOMERASE"/>
    <property type="match status" value="1"/>
</dbReference>
<dbReference type="InterPro" id="IPR014710">
    <property type="entry name" value="RmlC-like_jellyroll"/>
</dbReference>
<protein>
    <submittedName>
        <fullName evidence="3">Cupin</fullName>
    </submittedName>
</protein>
<sequence>MEKVHTGDAGFEEVSDGVYLADLATGREASVKYWRIDPGATLPVHEHDNEQIGYMLEGTLVAIADGEEVRLEPGDCYHFRSRERHGAENRSSDPAVGIGVLAPPRERPDWGNG</sequence>